<evidence type="ECO:0000313" key="1">
    <source>
        <dbReference type="EMBL" id="QEL16866.1"/>
    </source>
</evidence>
<sequence>MLAPGTSKESLGRASYRKAPCHMDEFLRANRTWVASFSSGEPLLAIPLEVWDEPALRPKFLTSTWETEHQFSQLCSQARAQGVWNGQCVRSRLFDNAQTEVFESEGTVDGQSRVIRSGPNLVLKRKFDEEQTRLRGVAGWLMTNPVYQRDRDDLRAAYEAAAVGDCYPFPFLRQEVESMSIRRLQEGPRKRFAEHALGFMSRWGLTGLTTWDLPDPERLLLPNPYPTNYGVPDTLHGVHIYVPVHYPLQKNDPLLEDIRRAQERAAVRNALPPEFAGIRHHGQLATIFLIVYVGQVLKSRFPDALPRGFVKWMESCQSRFSGTSLERVGALHKEIKNLGRKKYDPDDVYPLTEW</sequence>
<dbReference type="AlphaFoldDB" id="A0A5C1AFW1"/>
<dbReference type="KEGG" id="lrs:PX52LOC_03840"/>
<protein>
    <submittedName>
        <fullName evidence="1">Uncharacterized protein</fullName>
    </submittedName>
</protein>
<gene>
    <name evidence="1" type="ORF">PX52LOC_03840</name>
</gene>
<accession>A0A5C1AFW1</accession>
<dbReference type="EMBL" id="CP042425">
    <property type="protein sequence ID" value="QEL16866.1"/>
    <property type="molecule type" value="Genomic_DNA"/>
</dbReference>
<keyword evidence="2" id="KW-1185">Reference proteome</keyword>
<organism evidence="1 2">
    <name type="scientific">Limnoglobus roseus</name>
    <dbReference type="NCBI Taxonomy" id="2598579"/>
    <lineage>
        <taxon>Bacteria</taxon>
        <taxon>Pseudomonadati</taxon>
        <taxon>Planctomycetota</taxon>
        <taxon>Planctomycetia</taxon>
        <taxon>Gemmatales</taxon>
        <taxon>Gemmataceae</taxon>
        <taxon>Limnoglobus</taxon>
    </lineage>
</organism>
<dbReference type="Proteomes" id="UP000324974">
    <property type="component" value="Chromosome"/>
</dbReference>
<proteinExistence type="predicted"/>
<reference evidence="2" key="1">
    <citation type="submission" date="2019-08" db="EMBL/GenBank/DDBJ databases">
        <title>Limnoglobus roseus gen. nov., sp. nov., a novel freshwater planctomycete with a giant genome from the family Gemmataceae.</title>
        <authorList>
            <person name="Kulichevskaya I.S."/>
            <person name="Naumoff D.G."/>
            <person name="Miroshnikov K."/>
            <person name="Ivanova A."/>
            <person name="Philippov D.A."/>
            <person name="Hakobyan A."/>
            <person name="Rijpstra I.C."/>
            <person name="Sinninghe Damste J.S."/>
            <person name="Liesack W."/>
            <person name="Dedysh S.N."/>
        </authorList>
    </citation>
    <scope>NUCLEOTIDE SEQUENCE [LARGE SCALE GENOMIC DNA]</scope>
    <source>
        <strain evidence="2">PX52</strain>
    </source>
</reference>
<name>A0A5C1AFW1_9BACT</name>
<evidence type="ECO:0000313" key="2">
    <source>
        <dbReference type="Proteomes" id="UP000324974"/>
    </source>
</evidence>